<evidence type="ECO:0000259" key="14">
    <source>
        <dbReference type="SMART" id="SM00475"/>
    </source>
</evidence>
<evidence type="ECO:0000259" key="15">
    <source>
        <dbReference type="SMART" id="SM00482"/>
    </source>
</evidence>
<dbReference type="EMBL" id="CP107020">
    <property type="protein sequence ID" value="UYG16424.1"/>
    <property type="molecule type" value="Genomic_DNA"/>
</dbReference>
<keyword evidence="5 12" id="KW-0227">DNA damage</keyword>
<dbReference type="SMART" id="SM00482">
    <property type="entry name" value="POLAc"/>
    <property type="match status" value="1"/>
</dbReference>
<evidence type="ECO:0000256" key="2">
    <source>
        <dbReference type="ARBA" id="ARBA00022679"/>
    </source>
</evidence>
<evidence type="ECO:0000256" key="3">
    <source>
        <dbReference type="ARBA" id="ARBA00022695"/>
    </source>
</evidence>
<dbReference type="RefSeq" id="WP_263593637.1">
    <property type="nucleotide sequence ID" value="NZ_CP107020.1"/>
</dbReference>
<dbReference type="SUPFAM" id="SSF47807">
    <property type="entry name" value="5' to 3' exonuclease, C-terminal subdomain"/>
    <property type="match status" value="1"/>
</dbReference>
<dbReference type="InterPro" id="IPR036397">
    <property type="entry name" value="RNaseH_sf"/>
</dbReference>
<keyword evidence="17" id="KW-1185">Reference proteome</keyword>
<evidence type="ECO:0000256" key="7">
    <source>
        <dbReference type="ARBA" id="ARBA00022932"/>
    </source>
</evidence>
<dbReference type="SUPFAM" id="SSF88723">
    <property type="entry name" value="PIN domain-like"/>
    <property type="match status" value="1"/>
</dbReference>
<evidence type="ECO:0000256" key="12">
    <source>
        <dbReference type="RuleBase" id="RU004460"/>
    </source>
</evidence>
<keyword evidence="8 12" id="KW-0238">DNA-binding</keyword>
<dbReference type="CDD" id="cd08637">
    <property type="entry name" value="DNA_pol_A_pol_I_C"/>
    <property type="match status" value="1"/>
</dbReference>
<dbReference type="GO" id="GO:0003887">
    <property type="term" value="F:DNA-directed DNA polymerase activity"/>
    <property type="evidence" value="ECO:0007669"/>
    <property type="project" value="UniProtKB-EC"/>
</dbReference>
<keyword evidence="9 12" id="KW-0234">DNA repair</keyword>
<evidence type="ECO:0000256" key="10">
    <source>
        <dbReference type="ARBA" id="ARBA00049244"/>
    </source>
</evidence>
<keyword evidence="3 12" id="KW-0548">Nucleotidyltransferase</keyword>
<evidence type="ECO:0000256" key="8">
    <source>
        <dbReference type="ARBA" id="ARBA00023125"/>
    </source>
</evidence>
<dbReference type="InterPro" id="IPR001098">
    <property type="entry name" value="DNA-dir_DNA_pol_A_palm_dom"/>
</dbReference>
<dbReference type="NCBIfam" id="NF004397">
    <property type="entry name" value="PRK05755.1"/>
    <property type="match status" value="1"/>
</dbReference>
<organism evidence="16 17">
    <name type="scientific">Brachybacterium huguangmaarense</name>
    <dbReference type="NCBI Taxonomy" id="1652028"/>
    <lineage>
        <taxon>Bacteria</taxon>
        <taxon>Bacillati</taxon>
        <taxon>Actinomycetota</taxon>
        <taxon>Actinomycetes</taxon>
        <taxon>Micrococcales</taxon>
        <taxon>Dermabacteraceae</taxon>
        <taxon>Brachybacterium</taxon>
    </lineage>
</organism>
<dbReference type="SUPFAM" id="SSF53098">
    <property type="entry name" value="Ribonuclease H-like"/>
    <property type="match status" value="1"/>
</dbReference>
<dbReference type="CDD" id="cd09898">
    <property type="entry name" value="H3TH_53EXO"/>
    <property type="match status" value="1"/>
</dbReference>
<dbReference type="InterPro" id="IPR002298">
    <property type="entry name" value="DNA_polymerase_A"/>
</dbReference>
<evidence type="ECO:0000313" key="17">
    <source>
        <dbReference type="Proteomes" id="UP001164305"/>
    </source>
</evidence>
<protein>
    <recommendedName>
        <fullName evidence="11 12">DNA polymerase I</fullName>
        <ecNumber evidence="11 12">2.7.7.7</ecNumber>
    </recommendedName>
</protein>
<feature type="region of interest" description="Disordered" evidence="13">
    <location>
        <begin position="318"/>
        <end position="339"/>
    </location>
</feature>
<keyword evidence="6 12" id="KW-0540">Nuclease</keyword>
<dbReference type="SMART" id="SM00279">
    <property type="entry name" value="HhH2"/>
    <property type="match status" value="1"/>
</dbReference>
<dbReference type="InterPro" id="IPR020045">
    <property type="entry name" value="DNA_polI_H3TH"/>
</dbReference>
<name>A0ABY6FZP8_9MICO</name>
<dbReference type="InterPro" id="IPR036279">
    <property type="entry name" value="5-3_exonuclease_C_sf"/>
</dbReference>
<keyword evidence="7 12" id="KW-0239">DNA-directed DNA polymerase</keyword>
<accession>A0ABY6FZP8</accession>
<dbReference type="PANTHER" id="PTHR10133:SF27">
    <property type="entry name" value="DNA POLYMERASE NU"/>
    <property type="match status" value="1"/>
</dbReference>
<dbReference type="InterPro" id="IPR029060">
    <property type="entry name" value="PIN-like_dom_sf"/>
</dbReference>
<dbReference type="Gene3D" id="3.30.70.370">
    <property type="match status" value="1"/>
</dbReference>
<dbReference type="CDD" id="cd09859">
    <property type="entry name" value="PIN_53EXO"/>
    <property type="match status" value="1"/>
</dbReference>
<evidence type="ECO:0000256" key="1">
    <source>
        <dbReference type="ARBA" id="ARBA00007705"/>
    </source>
</evidence>
<dbReference type="PANTHER" id="PTHR10133">
    <property type="entry name" value="DNA POLYMERASE I"/>
    <property type="match status" value="1"/>
</dbReference>
<dbReference type="SUPFAM" id="SSF56672">
    <property type="entry name" value="DNA/RNA polymerases"/>
    <property type="match status" value="1"/>
</dbReference>
<keyword evidence="12" id="KW-0378">Hydrolase</keyword>
<dbReference type="Pfam" id="PF02739">
    <property type="entry name" value="5_3_exonuc_N"/>
    <property type="match status" value="1"/>
</dbReference>
<evidence type="ECO:0000256" key="13">
    <source>
        <dbReference type="SAM" id="MobiDB-lite"/>
    </source>
</evidence>
<dbReference type="Gene3D" id="3.30.420.10">
    <property type="entry name" value="Ribonuclease H-like superfamily/Ribonuclease H"/>
    <property type="match status" value="1"/>
</dbReference>
<gene>
    <name evidence="12 16" type="primary">polA</name>
    <name evidence="16" type="ORF">BRM3_12550</name>
</gene>
<dbReference type="InterPro" id="IPR002421">
    <property type="entry name" value="5-3_exonuclease"/>
</dbReference>
<dbReference type="Proteomes" id="UP001164305">
    <property type="component" value="Chromosome"/>
</dbReference>
<dbReference type="Gene3D" id="1.20.1060.10">
    <property type="entry name" value="Taq DNA Polymerase, Chain T, domain 4"/>
    <property type="match status" value="1"/>
</dbReference>
<evidence type="ECO:0000256" key="9">
    <source>
        <dbReference type="ARBA" id="ARBA00023204"/>
    </source>
</evidence>
<evidence type="ECO:0000256" key="6">
    <source>
        <dbReference type="ARBA" id="ARBA00022839"/>
    </source>
</evidence>
<feature type="domain" description="5'-3' exonuclease" evidence="14">
    <location>
        <begin position="25"/>
        <end position="285"/>
    </location>
</feature>
<dbReference type="CDD" id="cd06140">
    <property type="entry name" value="DNA_polA_I_Bacillus_like_exo"/>
    <property type="match status" value="1"/>
</dbReference>
<sequence length="919" mass="99452">MSAQDPVSDPAPLTSTDPAAEPADVRFLLIDGHAMAFRAFFALPADSFTDGRGQATNAVYGFVRMLVNVVQSEQPTHVAVAFDLAGGTFRDRIYDQYKGGREETPAQFIGQIALIEQVLDALGVTWLTVEDYEADDIIATLATRTAADGGSALIVSSDRDAIQLVNDAVTLLQPVKGMTELRRMTPAAIEEKYQVPPERYPDLAALVGETADNLPGVPGVGPKTAAKWITRFGGLEGVLAHADEITGKAGQALRDHREDVERNRRMNEAVRDLDLPADLARYGLGRGDTIALGGIFDDLAFGPTIRRDIPAVFLAPGGASAAEQGTGPEGPDPADVQRPTPEQVPALLRETFADGAALDLRGSWELGEGDCDLLALASADDLAVIDLVGLDDVAERAVAGWLADASIPKVAYDTKLAAHMLAGRALEVAGWRTDLAIAEFLCRPDQRPTDLPGLALRHLQEDLAASSAAAQQELDLEGADEGAEAERWARRADAVRRLEPLLRADLASHTVEALHDELELPLAGVLGQMERTGIAVDDDVLAELDAQHAQQQTDVAESAFSHIGGDRINLGSPKQLQEVLFERLGMPRTRRTKTGYTTNAEALEDLFAQTSHPFLADLLAHRDVTKMRQIIETLRRSISPAGRIHTTFHQNIAATGRLSSNNPNLQNIPARTEEGRRIRSAFRTSEGYEALLTADYSQIEMRIMAHLSEDAGLIEAFRSGEDLHNFVASRVFDVEPDAVDPAMRSKTKAVSYGLAYGLSAFGLSRQLRISQAEATALRDGYFERFGGVRDYLRSSVEKARETGYTETILGRRRYLPDLTSDNRQRRENAERVALNSPIQGSAADIIKLAMLRVDAALREAGCTSRVLLQVHDELVVDIAPGELDAVRTIVAEGMGSAYELSVPLSVGMGVGRTWLDAAH</sequence>
<proteinExistence type="inferred from homology"/>
<evidence type="ECO:0000256" key="5">
    <source>
        <dbReference type="ARBA" id="ARBA00022763"/>
    </source>
</evidence>
<comment type="similarity">
    <text evidence="1 12">Belongs to the DNA polymerase type-A family.</text>
</comment>
<evidence type="ECO:0000313" key="16">
    <source>
        <dbReference type="EMBL" id="UYG16424.1"/>
    </source>
</evidence>
<evidence type="ECO:0000256" key="4">
    <source>
        <dbReference type="ARBA" id="ARBA00022705"/>
    </source>
</evidence>
<dbReference type="SMART" id="SM00475">
    <property type="entry name" value="53EXOc"/>
    <property type="match status" value="1"/>
</dbReference>
<dbReference type="InterPro" id="IPR008918">
    <property type="entry name" value="HhH2"/>
</dbReference>
<dbReference type="Pfam" id="PF01367">
    <property type="entry name" value="5_3_exonuc"/>
    <property type="match status" value="1"/>
</dbReference>
<dbReference type="InterPro" id="IPR012337">
    <property type="entry name" value="RNaseH-like_sf"/>
</dbReference>
<dbReference type="EC" id="2.7.7.7" evidence="11 12"/>
<reference evidence="16" key="1">
    <citation type="submission" date="2022-10" db="EMBL/GenBank/DDBJ databases">
        <title>Whole-Genome Sequencing of Brachybacterium huguangmaarense BRM-3, Isolated from Betula schmidtii.</title>
        <authorList>
            <person name="Haam D."/>
        </authorList>
    </citation>
    <scope>NUCLEOTIDE SEQUENCE</scope>
    <source>
        <strain evidence="16">BRM-3</strain>
    </source>
</reference>
<comment type="catalytic activity">
    <reaction evidence="10 12">
        <text>DNA(n) + a 2'-deoxyribonucleoside 5'-triphosphate = DNA(n+1) + diphosphate</text>
        <dbReference type="Rhea" id="RHEA:22508"/>
        <dbReference type="Rhea" id="RHEA-COMP:17339"/>
        <dbReference type="Rhea" id="RHEA-COMP:17340"/>
        <dbReference type="ChEBI" id="CHEBI:33019"/>
        <dbReference type="ChEBI" id="CHEBI:61560"/>
        <dbReference type="ChEBI" id="CHEBI:173112"/>
        <dbReference type="EC" id="2.7.7.7"/>
    </reaction>
</comment>
<dbReference type="Pfam" id="PF00476">
    <property type="entry name" value="DNA_pol_A"/>
    <property type="match status" value="1"/>
</dbReference>
<keyword evidence="2 12" id="KW-0808">Transferase</keyword>
<dbReference type="Gene3D" id="3.40.50.1010">
    <property type="entry name" value="5'-nuclease"/>
    <property type="match status" value="1"/>
</dbReference>
<dbReference type="Gene3D" id="1.10.150.20">
    <property type="entry name" value="5' to 3' exonuclease, C-terminal subdomain"/>
    <property type="match status" value="2"/>
</dbReference>
<keyword evidence="6 12" id="KW-0269">Exonuclease</keyword>
<comment type="function">
    <text evidence="12">In addition to polymerase activity, this DNA polymerase exhibits 5'-3' exonuclease activity.</text>
</comment>
<dbReference type="InterPro" id="IPR043502">
    <property type="entry name" value="DNA/RNA_pol_sf"/>
</dbReference>
<feature type="domain" description="DNA-directed DNA polymerase family A palm" evidence="15">
    <location>
        <begin position="675"/>
        <end position="882"/>
    </location>
</feature>
<evidence type="ECO:0000256" key="11">
    <source>
        <dbReference type="NCBIfam" id="TIGR00593"/>
    </source>
</evidence>
<dbReference type="PRINTS" id="PR00868">
    <property type="entry name" value="DNAPOLI"/>
</dbReference>
<keyword evidence="4 12" id="KW-0235">DNA replication</keyword>
<dbReference type="NCBIfam" id="TIGR00593">
    <property type="entry name" value="pola"/>
    <property type="match status" value="1"/>
</dbReference>
<dbReference type="InterPro" id="IPR018320">
    <property type="entry name" value="DNA_polymerase_1"/>
</dbReference>
<dbReference type="InterPro" id="IPR020046">
    <property type="entry name" value="5-3_exonucl_a-hlix_arch_N"/>
</dbReference>